<feature type="domain" description="Transcription regulator PadR N-terminal" evidence="1">
    <location>
        <begin position="34"/>
        <end position="104"/>
    </location>
</feature>
<comment type="caution">
    <text evidence="3">The sequence shown here is derived from an EMBL/GenBank/DDBJ whole genome shotgun (WGS) entry which is preliminary data.</text>
</comment>
<sequence length="218" mass="24827">MTQTSSRVYRPVKVGTFSQGGRAREELMSLRHGLLGLLAEGPASGYDLTRRFQEVFAAVWPAQHPKIYGELGRLEADGLIEVDSRGPRRRKAYRITDEGLAEVRRWLAEDDVDHTLRLEALLRSFFLWLIEPEDAARHLRREAAYYSERADFYRGLAAAKDRGDFGTAPPVQSMRLTVEAAVRLYQALADWARWAVDVTEQGRLHQRRPKGAPLEHDA</sequence>
<name>A0A9W6UZW5_9ACTN</name>
<proteinExistence type="predicted"/>
<evidence type="ECO:0000259" key="1">
    <source>
        <dbReference type="Pfam" id="PF03551"/>
    </source>
</evidence>
<dbReference type="InterPro" id="IPR036388">
    <property type="entry name" value="WH-like_DNA-bd_sf"/>
</dbReference>
<dbReference type="InterPro" id="IPR005149">
    <property type="entry name" value="Tscrpt_reg_PadR_N"/>
</dbReference>
<protein>
    <submittedName>
        <fullName evidence="3">PadR family transcriptional regulator</fullName>
    </submittedName>
</protein>
<dbReference type="PANTHER" id="PTHR43252">
    <property type="entry name" value="TRANSCRIPTIONAL REGULATOR YQJI"/>
    <property type="match status" value="1"/>
</dbReference>
<dbReference type="Pfam" id="PF10400">
    <property type="entry name" value="Vir_act_alpha_C"/>
    <property type="match status" value="1"/>
</dbReference>
<organism evidence="3 4">
    <name type="scientific">Actinomadura rubrobrunea</name>
    <dbReference type="NCBI Taxonomy" id="115335"/>
    <lineage>
        <taxon>Bacteria</taxon>
        <taxon>Bacillati</taxon>
        <taxon>Actinomycetota</taxon>
        <taxon>Actinomycetes</taxon>
        <taxon>Streptosporangiales</taxon>
        <taxon>Thermomonosporaceae</taxon>
        <taxon>Actinomadura</taxon>
    </lineage>
</organism>
<dbReference type="SUPFAM" id="SSF46785">
    <property type="entry name" value="Winged helix' DNA-binding domain"/>
    <property type="match status" value="1"/>
</dbReference>
<gene>
    <name evidence="3" type="ORF">Arub01_58800</name>
</gene>
<evidence type="ECO:0000259" key="2">
    <source>
        <dbReference type="Pfam" id="PF10400"/>
    </source>
</evidence>
<dbReference type="Pfam" id="PF03551">
    <property type="entry name" value="PadR"/>
    <property type="match status" value="1"/>
</dbReference>
<dbReference type="EMBL" id="BSRZ01000030">
    <property type="protein sequence ID" value="GLW67637.1"/>
    <property type="molecule type" value="Genomic_DNA"/>
</dbReference>
<keyword evidence="4" id="KW-1185">Reference proteome</keyword>
<dbReference type="InterPro" id="IPR036390">
    <property type="entry name" value="WH_DNA-bd_sf"/>
</dbReference>
<reference evidence="3" key="1">
    <citation type="submission" date="2023-02" db="EMBL/GenBank/DDBJ databases">
        <title>Actinomadura rubrobrunea NBRC 14622.</title>
        <authorList>
            <person name="Ichikawa N."/>
            <person name="Sato H."/>
            <person name="Tonouchi N."/>
        </authorList>
    </citation>
    <scope>NUCLEOTIDE SEQUENCE</scope>
    <source>
        <strain evidence="3">NBRC 14622</strain>
    </source>
</reference>
<dbReference type="InterPro" id="IPR018309">
    <property type="entry name" value="Tscrpt_reg_PadR_C"/>
</dbReference>
<dbReference type="Gene3D" id="1.10.10.10">
    <property type="entry name" value="Winged helix-like DNA-binding domain superfamily/Winged helix DNA-binding domain"/>
    <property type="match status" value="1"/>
</dbReference>
<dbReference type="AlphaFoldDB" id="A0A9W6UZW5"/>
<evidence type="ECO:0000313" key="3">
    <source>
        <dbReference type="EMBL" id="GLW67637.1"/>
    </source>
</evidence>
<dbReference type="Proteomes" id="UP001165124">
    <property type="component" value="Unassembled WGS sequence"/>
</dbReference>
<dbReference type="PANTHER" id="PTHR43252:SF6">
    <property type="entry name" value="NEGATIVE TRANSCRIPTION REGULATOR PADR"/>
    <property type="match status" value="1"/>
</dbReference>
<feature type="domain" description="Transcription regulator PadR C-terminal" evidence="2">
    <location>
        <begin position="117"/>
        <end position="198"/>
    </location>
</feature>
<accession>A0A9W6UZW5</accession>
<evidence type="ECO:0000313" key="4">
    <source>
        <dbReference type="Proteomes" id="UP001165124"/>
    </source>
</evidence>